<dbReference type="AlphaFoldDB" id="A0A9Q8P7G2"/>
<evidence type="ECO:0000313" key="1">
    <source>
        <dbReference type="EMBL" id="UJO16110.1"/>
    </source>
</evidence>
<evidence type="ECO:0000313" key="2">
    <source>
        <dbReference type="Proteomes" id="UP000756132"/>
    </source>
</evidence>
<reference evidence="1" key="2">
    <citation type="journal article" date="2022" name="Microb. Genom.">
        <title>A chromosome-scale genome assembly of the tomato pathogen Cladosporium fulvum reveals a compartmentalized genome architecture and the presence of a dispensable chromosome.</title>
        <authorList>
            <person name="Zaccaron A.Z."/>
            <person name="Chen L.H."/>
            <person name="Samaras A."/>
            <person name="Stergiopoulos I."/>
        </authorList>
    </citation>
    <scope>NUCLEOTIDE SEQUENCE</scope>
    <source>
        <strain evidence="1">Race5_Kim</strain>
    </source>
</reference>
<dbReference type="KEGG" id="ffu:CLAFUR5_04726"/>
<organism evidence="1 2">
    <name type="scientific">Passalora fulva</name>
    <name type="common">Tomato leaf mold</name>
    <name type="synonym">Cladosporium fulvum</name>
    <dbReference type="NCBI Taxonomy" id="5499"/>
    <lineage>
        <taxon>Eukaryota</taxon>
        <taxon>Fungi</taxon>
        <taxon>Dikarya</taxon>
        <taxon>Ascomycota</taxon>
        <taxon>Pezizomycotina</taxon>
        <taxon>Dothideomycetes</taxon>
        <taxon>Dothideomycetidae</taxon>
        <taxon>Mycosphaerellales</taxon>
        <taxon>Mycosphaerellaceae</taxon>
        <taxon>Fulvia</taxon>
    </lineage>
</organism>
<keyword evidence="2" id="KW-1185">Reference proteome</keyword>
<gene>
    <name evidence="1" type="ORF">CLAFUR5_04726</name>
</gene>
<name>A0A9Q8P7G2_PASFU</name>
<dbReference type="RefSeq" id="XP_047760476.1">
    <property type="nucleotide sequence ID" value="XM_047903874.1"/>
</dbReference>
<dbReference type="GeneID" id="71984604"/>
<proteinExistence type="predicted"/>
<dbReference type="EMBL" id="CP090166">
    <property type="protein sequence ID" value="UJO16110.1"/>
    <property type="molecule type" value="Genomic_DNA"/>
</dbReference>
<dbReference type="Proteomes" id="UP000756132">
    <property type="component" value="Chromosome 4"/>
</dbReference>
<protein>
    <submittedName>
        <fullName evidence="1">Uncharacterized protein</fullName>
    </submittedName>
</protein>
<accession>A0A9Q8P7G2</accession>
<reference evidence="1" key="1">
    <citation type="submission" date="2021-12" db="EMBL/GenBank/DDBJ databases">
        <authorList>
            <person name="Zaccaron A."/>
            <person name="Stergiopoulos I."/>
        </authorList>
    </citation>
    <scope>NUCLEOTIDE SEQUENCE</scope>
    <source>
        <strain evidence="1">Race5_Kim</strain>
    </source>
</reference>
<sequence>MSRLLAFIGSTPTPTTSFEPTTLDFDDHSLNNTLISRDRPIGFFGPVRGRQYQLRVNAYRNDKGGCSWPDGIEAELTLPLPPPLAKNFMGGINLDMNGQCKGFNFKHKDLTEMISMSLPTRWYFPEVKHCEVAFYQQYYCEGLLMGFLTERDARATETNCFELLGAHSAKAVCGETWWDVWDQAGIPWLDPNSPWFLDDHDEWLLDVSGIVMGNKNFFKHCHPGDVECVLWAATTSKQLQIHDRDGEKRRVWFEKMQAKGQKLDFSKDQYRECDWNGRCGMMCPKGNGYRVLCDGDMRKMPKGEEYPYNQAWEIASPNLPGNTIGNQRPLGAEPLS</sequence>